<dbReference type="Proteomes" id="UP000242886">
    <property type="component" value="Chromosome SDENCHOL"/>
</dbReference>
<dbReference type="EMBL" id="LT837803">
    <property type="protein sequence ID" value="SMB28711.1"/>
    <property type="molecule type" value="Genomic_DNA"/>
</dbReference>
<gene>
    <name evidence="1" type="ORF">SDENCHOL_20691</name>
</gene>
<organism evidence="1 2">
    <name type="scientific">Sterolibacterium denitrificans</name>
    <dbReference type="NCBI Taxonomy" id="157592"/>
    <lineage>
        <taxon>Bacteria</taxon>
        <taxon>Pseudomonadati</taxon>
        <taxon>Pseudomonadota</taxon>
        <taxon>Betaproteobacteria</taxon>
        <taxon>Nitrosomonadales</taxon>
        <taxon>Sterolibacteriaceae</taxon>
        <taxon>Sterolibacterium</taxon>
    </lineage>
</organism>
<dbReference type="InterPro" id="IPR036188">
    <property type="entry name" value="FAD/NAD-bd_sf"/>
</dbReference>
<dbReference type="RefSeq" id="WP_154717168.1">
    <property type="nucleotide sequence ID" value="NZ_LT837803.1"/>
</dbReference>
<evidence type="ECO:0000313" key="1">
    <source>
        <dbReference type="EMBL" id="SMB28711.1"/>
    </source>
</evidence>
<dbReference type="PANTHER" id="PTHR10668">
    <property type="entry name" value="PHYTOENE DEHYDROGENASE"/>
    <property type="match status" value="1"/>
</dbReference>
<reference evidence="1" key="1">
    <citation type="submission" date="2017-03" db="EMBL/GenBank/DDBJ databases">
        <authorList>
            <consortium name="AG Boll"/>
        </authorList>
    </citation>
    <scope>NUCLEOTIDE SEQUENCE [LARGE SCALE GENOMIC DNA]</scope>
    <source>
        <strain evidence="1">Chol</strain>
    </source>
</reference>
<dbReference type="Pfam" id="PF01946">
    <property type="entry name" value="Thi4"/>
    <property type="match status" value="1"/>
</dbReference>
<sequence length="560" mass="62808">MPNFKYTSEFQYDPNNLYGHMQEEFPNKSEFDVVIIGGGPNGLIAGAYLSKAGLSVCVVERRFECGGGLATEENLYPCFSTNPHVLYHMMVDYMPAIRDFELDGKALTWIRPNAQTGIQFADGSSVLLSRMANDTKDSFSKYSQKDANAFGRVIRDWRRIVDEIIAPSTYLPPMTPIELTMALQRTKIGQELLELGEKSPVQIITETFENDKIRTLLLYTSCMWGLDPHETGLGFMVPVLIDRAMHKCYCYGGSHKFGSALARQVVKNGGVILEAATVDKIIMENGRAVGVHLAHEDREIRAKAVMSTLDPHSTFLDMVGRENLPPALTSSVEGWAWDKWSFNTLHFASDEAPMFKTDDRFINDAFATIIGIESMDQLLAHWDNVVKGKIDLDNFGGHSTCQSRFDPTLSDRPGKHVSMLQIHAPYGLEGGWVNRREEIKEAMLEKVLRAAPNLRGKIISTIMEDPEEIEIRFPNMRRGSIKHGDYRPLQMGCYRPNQDCSSTRTPIEGLYVCGVSTFPGGLVLGGPGYIGANMVAEDLSVQKWWKPTPVMEKYLKTYFD</sequence>
<protein>
    <submittedName>
        <fullName evidence="1">FAD dependent oxidoreductase</fullName>
    </submittedName>
</protein>
<proteinExistence type="predicted"/>
<accession>A0A7Z7HS25</accession>
<name>A0A7Z7HS25_9PROT</name>
<dbReference type="Gene3D" id="3.50.50.60">
    <property type="entry name" value="FAD/NAD(P)-binding domain"/>
    <property type="match status" value="2"/>
</dbReference>
<evidence type="ECO:0000313" key="2">
    <source>
        <dbReference type="Proteomes" id="UP000242886"/>
    </source>
</evidence>
<keyword evidence="2" id="KW-1185">Reference proteome</keyword>
<dbReference type="AlphaFoldDB" id="A0A7Z7HS25"/>
<dbReference type="PANTHER" id="PTHR10668:SF103">
    <property type="entry name" value="PYRIDINE NUCLEOTIDE-DISULFIDE OXIDOREDUCTASE DOMAIN-CONTAINING PROTEIN 2"/>
    <property type="match status" value="1"/>
</dbReference>
<dbReference type="SUPFAM" id="SSF51905">
    <property type="entry name" value="FAD/NAD(P)-binding domain"/>
    <property type="match status" value="1"/>
</dbReference>